<keyword evidence="10" id="KW-0808">Transferase</keyword>
<evidence type="ECO:0000256" key="7">
    <source>
        <dbReference type="ARBA" id="ARBA00022485"/>
    </source>
</evidence>
<feature type="coiled-coil region" evidence="20">
    <location>
        <begin position="23"/>
        <end position="50"/>
    </location>
</feature>
<dbReference type="SUPFAM" id="SSF55874">
    <property type="entry name" value="ATPase domain of HSP90 chaperone/DNA topoisomerase II/histidine kinase"/>
    <property type="match status" value="1"/>
</dbReference>
<dbReference type="SUPFAM" id="SSF158472">
    <property type="entry name" value="HAMP domain-like"/>
    <property type="match status" value="1"/>
</dbReference>
<dbReference type="EC" id="2.7.13.3" evidence="5"/>
<evidence type="ECO:0000256" key="9">
    <source>
        <dbReference type="ARBA" id="ARBA00022553"/>
    </source>
</evidence>
<dbReference type="CDD" id="cd16917">
    <property type="entry name" value="HATPase_UhpB-NarQ-NarX-like"/>
    <property type="match status" value="1"/>
</dbReference>
<evidence type="ECO:0000256" key="20">
    <source>
        <dbReference type="SAM" id="Coils"/>
    </source>
</evidence>
<keyword evidence="13" id="KW-0418">Kinase</keyword>
<evidence type="ECO:0000256" key="14">
    <source>
        <dbReference type="ARBA" id="ARBA00022989"/>
    </source>
</evidence>
<dbReference type="InterPro" id="IPR036890">
    <property type="entry name" value="HATPase_C_sf"/>
</dbReference>
<keyword evidence="20" id="KW-0175">Coiled coil</keyword>
<dbReference type="SMART" id="SM00304">
    <property type="entry name" value="HAMP"/>
    <property type="match status" value="1"/>
</dbReference>
<evidence type="ECO:0000259" key="23">
    <source>
        <dbReference type="PROSITE" id="PS50885"/>
    </source>
</evidence>
<dbReference type="Pfam" id="PF02518">
    <property type="entry name" value="HATPase_c"/>
    <property type="match status" value="1"/>
</dbReference>
<dbReference type="InterPro" id="IPR003594">
    <property type="entry name" value="HATPase_dom"/>
</dbReference>
<keyword evidence="25" id="KW-1185">Reference proteome</keyword>
<keyword evidence="9" id="KW-0597">Phosphoprotein</keyword>
<dbReference type="InterPro" id="IPR011712">
    <property type="entry name" value="Sig_transdc_His_kin_sub3_dim/P"/>
</dbReference>
<keyword evidence="7" id="KW-0004">4Fe-4S</keyword>
<evidence type="ECO:0000256" key="16">
    <source>
        <dbReference type="ARBA" id="ARBA00023012"/>
    </source>
</evidence>
<evidence type="ECO:0000256" key="10">
    <source>
        <dbReference type="ARBA" id="ARBA00022679"/>
    </source>
</evidence>
<comment type="caution">
    <text evidence="24">The sequence shown here is derived from an EMBL/GenBank/DDBJ whole genome shotgun (WGS) entry which is preliminary data.</text>
</comment>
<feature type="coiled-coil region" evidence="20">
    <location>
        <begin position="319"/>
        <end position="346"/>
    </location>
</feature>
<evidence type="ECO:0000256" key="17">
    <source>
        <dbReference type="ARBA" id="ARBA00023014"/>
    </source>
</evidence>
<dbReference type="Gene3D" id="1.20.5.1930">
    <property type="match status" value="1"/>
</dbReference>
<evidence type="ECO:0000313" key="24">
    <source>
        <dbReference type="EMBL" id="GAA1543398.1"/>
    </source>
</evidence>
<feature type="transmembrane region" description="Helical" evidence="21">
    <location>
        <begin position="196"/>
        <end position="218"/>
    </location>
</feature>
<comment type="subcellular location">
    <subcellularLocation>
        <location evidence="4">Cytoplasm</location>
    </subcellularLocation>
    <subcellularLocation>
        <location evidence="3">Membrane</location>
    </subcellularLocation>
</comment>
<evidence type="ECO:0000256" key="1">
    <source>
        <dbReference type="ARBA" id="ARBA00000085"/>
    </source>
</evidence>
<dbReference type="SMART" id="SM00387">
    <property type="entry name" value="HATPase_c"/>
    <property type="match status" value="1"/>
</dbReference>
<organism evidence="24 25">
    <name type="scientific">Dactylosporangium maewongense</name>
    <dbReference type="NCBI Taxonomy" id="634393"/>
    <lineage>
        <taxon>Bacteria</taxon>
        <taxon>Bacillati</taxon>
        <taxon>Actinomycetota</taxon>
        <taxon>Actinomycetes</taxon>
        <taxon>Micromonosporales</taxon>
        <taxon>Micromonosporaceae</taxon>
        <taxon>Dactylosporangium</taxon>
    </lineage>
</organism>
<keyword evidence="15" id="KW-0408">Iron</keyword>
<evidence type="ECO:0000256" key="18">
    <source>
        <dbReference type="ARBA" id="ARBA00024827"/>
    </source>
</evidence>
<dbReference type="Gene3D" id="3.30.565.10">
    <property type="entry name" value="Histidine kinase-like ATPase, C-terminal domain"/>
    <property type="match status" value="1"/>
</dbReference>
<dbReference type="PROSITE" id="PS50109">
    <property type="entry name" value="HIS_KIN"/>
    <property type="match status" value="1"/>
</dbReference>
<evidence type="ECO:0000256" key="15">
    <source>
        <dbReference type="ARBA" id="ARBA00023004"/>
    </source>
</evidence>
<evidence type="ECO:0000256" key="3">
    <source>
        <dbReference type="ARBA" id="ARBA00004370"/>
    </source>
</evidence>
<evidence type="ECO:0000256" key="8">
    <source>
        <dbReference type="ARBA" id="ARBA00022490"/>
    </source>
</evidence>
<name>A0ABP4MF62_9ACTN</name>
<evidence type="ECO:0000259" key="22">
    <source>
        <dbReference type="PROSITE" id="PS50109"/>
    </source>
</evidence>
<evidence type="ECO:0000256" key="21">
    <source>
        <dbReference type="SAM" id="Phobius"/>
    </source>
</evidence>
<dbReference type="Pfam" id="PF07730">
    <property type="entry name" value="HisKA_3"/>
    <property type="match status" value="1"/>
</dbReference>
<proteinExistence type="predicted"/>
<comment type="function">
    <text evidence="18">Member of the two-component regulatory system NreB/NreC involved in the control of dissimilatory nitrate/nitrite reduction in response to oxygen. NreB functions as a direct oxygen sensor histidine kinase which is autophosphorylated, in the absence of oxygen, probably at the conserved histidine residue, and transfers its phosphate group probably to a conserved aspartate residue of NreC. NreB/NreC activates the expression of the nitrate (narGHJI) and nitrite (nir) reductase operons, as well as the putative nitrate transporter gene narT.</text>
</comment>
<keyword evidence="12" id="KW-0479">Metal-binding</keyword>
<sequence length="483" mass="50592">MVVSAIAVFVVEAVALAVMLPRFVAARDSVEQARQQVADAEVDAARAKAERLAVATPAAVDEQVSRAPVNPGGTDAELLMTLVRGGGLSKDLNSDSRPELLVALTDVNGFILAASPASLLPTGTAVWNAAACTSVRSGRTTVDGQPAGWAASPVQIRMQNDNARFVGAVYVRLIVAKNFADAKPGSASATAGFEGLLIPGGIVMLMLVPVGALFGLLSTGPLIRRIRRLADGTAAMAGGDLRIRLPVTGNDEVARLERSFNAMAERLEEAVASDRAAAGAQARRAERTRITRELHDSVSQDLFSASLLAGGLRKALPAGSELRHQAASLEASLERTKREMRAMLLELRPVALEDAGLSEALDELCRAYQERLGIAVTARVEAGHLDPPVEHAVLRVVQEALGNAVRHGAPDTVELTVTRAAGQVTVTVHDDGRGFDPSEADGRHGMGIQLMRDRVRELGGMVDVVSAPQAGTTVKVLLPAGAA</sequence>
<keyword evidence="14 21" id="KW-1133">Transmembrane helix</keyword>
<dbReference type="InterPro" id="IPR004358">
    <property type="entry name" value="Sig_transdc_His_kin-like_C"/>
</dbReference>
<evidence type="ECO:0000313" key="25">
    <source>
        <dbReference type="Proteomes" id="UP001501470"/>
    </source>
</evidence>
<dbReference type="PANTHER" id="PTHR24421">
    <property type="entry name" value="NITRATE/NITRITE SENSOR PROTEIN NARX-RELATED"/>
    <property type="match status" value="1"/>
</dbReference>
<evidence type="ECO:0000256" key="2">
    <source>
        <dbReference type="ARBA" id="ARBA00001966"/>
    </source>
</evidence>
<keyword evidence="21" id="KW-0472">Membrane</keyword>
<dbReference type="PANTHER" id="PTHR24421:SF58">
    <property type="entry name" value="SIGNAL TRANSDUCTION HISTIDINE-PROTEIN KINASE_PHOSPHATASE UHPB"/>
    <property type="match status" value="1"/>
</dbReference>
<gene>
    <name evidence="24" type="ORF">GCM10009827_073830</name>
</gene>
<dbReference type="PRINTS" id="PR00344">
    <property type="entry name" value="BCTRLSENSOR"/>
</dbReference>
<keyword evidence="11 21" id="KW-0812">Transmembrane</keyword>
<feature type="domain" description="Histidine kinase" evidence="22">
    <location>
        <begin position="289"/>
        <end position="482"/>
    </location>
</feature>
<keyword evidence="16" id="KW-0902">Two-component regulatory system</keyword>
<evidence type="ECO:0000256" key="4">
    <source>
        <dbReference type="ARBA" id="ARBA00004496"/>
    </source>
</evidence>
<dbReference type="EMBL" id="BAAAQD010000017">
    <property type="protein sequence ID" value="GAA1543398.1"/>
    <property type="molecule type" value="Genomic_DNA"/>
</dbReference>
<feature type="domain" description="HAMP" evidence="23">
    <location>
        <begin position="220"/>
        <end position="272"/>
    </location>
</feature>
<reference evidence="25" key="1">
    <citation type="journal article" date="2019" name="Int. J. Syst. Evol. Microbiol.">
        <title>The Global Catalogue of Microorganisms (GCM) 10K type strain sequencing project: providing services to taxonomists for standard genome sequencing and annotation.</title>
        <authorList>
            <consortium name="The Broad Institute Genomics Platform"/>
            <consortium name="The Broad Institute Genome Sequencing Center for Infectious Disease"/>
            <person name="Wu L."/>
            <person name="Ma J."/>
        </authorList>
    </citation>
    <scope>NUCLEOTIDE SEQUENCE [LARGE SCALE GENOMIC DNA]</scope>
    <source>
        <strain evidence="25">JCM 15933</strain>
    </source>
</reference>
<keyword evidence="17" id="KW-0411">Iron-sulfur</keyword>
<dbReference type="Proteomes" id="UP001501470">
    <property type="component" value="Unassembled WGS sequence"/>
</dbReference>
<dbReference type="InterPro" id="IPR050482">
    <property type="entry name" value="Sensor_HK_TwoCompSys"/>
</dbReference>
<protein>
    <recommendedName>
        <fullName evidence="6">Oxygen sensor histidine kinase NreB</fullName>
        <ecNumber evidence="5">2.7.13.3</ecNumber>
    </recommendedName>
    <alternativeName>
        <fullName evidence="19">Nitrogen regulation protein B</fullName>
    </alternativeName>
</protein>
<dbReference type="CDD" id="cd06225">
    <property type="entry name" value="HAMP"/>
    <property type="match status" value="1"/>
</dbReference>
<dbReference type="Pfam" id="PF00672">
    <property type="entry name" value="HAMP"/>
    <property type="match status" value="1"/>
</dbReference>
<comment type="catalytic activity">
    <reaction evidence="1">
        <text>ATP + protein L-histidine = ADP + protein N-phospho-L-histidine.</text>
        <dbReference type="EC" id="2.7.13.3"/>
    </reaction>
</comment>
<dbReference type="InterPro" id="IPR003660">
    <property type="entry name" value="HAMP_dom"/>
</dbReference>
<evidence type="ECO:0000256" key="19">
    <source>
        <dbReference type="ARBA" id="ARBA00030800"/>
    </source>
</evidence>
<evidence type="ECO:0000256" key="5">
    <source>
        <dbReference type="ARBA" id="ARBA00012438"/>
    </source>
</evidence>
<dbReference type="InterPro" id="IPR005467">
    <property type="entry name" value="His_kinase_dom"/>
</dbReference>
<evidence type="ECO:0000256" key="11">
    <source>
        <dbReference type="ARBA" id="ARBA00022692"/>
    </source>
</evidence>
<evidence type="ECO:0000256" key="6">
    <source>
        <dbReference type="ARBA" id="ARBA00017322"/>
    </source>
</evidence>
<evidence type="ECO:0000256" key="12">
    <source>
        <dbReference type="ARBA" id="ARBA00022723"/>
    </source>
</evidence>
<keyword evidence="8" id="KW-0963">Cytoplasm</keyword>
<evidence type="ECO:0000256" key="13">
    <source>
        <dbReference type="ARBA" id="ARBA00022777"/>
    </source>
</evidence>
<comment type="cofactor">
    <cofactor evidence="2">
        <name>[4Fe-4S] cluster</name>
        <dbReference type="ChEBI" id="CHEBI:49883"/>
    </cofactor>
</comment>
<dbReference type="PROSITE" id="PS50885">
    <property type="entry name" value="HAMP"/>
    <property type="match status" value="1"/>
</dbReference>
<dbReference type="Gene3D" id="6.10.340.10">
    <property type="match status" value="1"/>
</dbReference>
<accession>A0ABP4MF62</accession>